<sequence length="584" mass="64099">MKPHRKSWESLAAGKRAATLAKVPDHWRLSDSELSDAKKQRDLTGSFIRKFLTEDEIFITDQNATQIASAIQVGWLTALQVTEAFCKRAAIAHQINNCLHEIFFDQAVERAKQLDDYFSQHNKTCGPLHGVPVSLKDQFHVKGIDTTMGYVGWIGSNLGVKTPEQSHKVESQITTELLDLGAVLYCKTSLPQTLLFGETKNNIIGETLNPLNQNLSCGGSSGGEGALQALGGSILGVGTDIGGSVRIPAAFNGIFSIKPTPERISYREVANTNPGQNTYRSTVGFLSTSLDGLELIFRSVLSTEPWKRDPAVIPMPFRDQVVDDLLSRAKPNGAAKASALPLKLGVLWSDGQVGPHPPVKRGLGMVVDAMKEAGHKACYFRVLPSFTLCFWLLRTSADQAKRVHVAFLKADGAHDIHAQLDRSGEPLIPDLRNSFQLKPPIGLLEYQNFTLQGLDYEAQYSDYWNSTSAEDGQIVDAVIMPVAPHAAVIPGKFYHTDYTEAMNLLNYSVVVIPVTRADKDVDLVDESYQPLNATDKKNWDAYDPEAYHGGPVGVQIVGHKYEEEKVWAIAKVVTAALQTFGRQC</sequence>
<dbReference type="Pfam" id="PF01425">
    <property type="entry name" value="Amidase"/>
    <property type="match status" value="1"/>
</dbReference>
<dbReference type="PIRSF" id="PIRSF001221">
    <property type="entry name" value="Amidase_fungi"/>
    <property type="match status" value="1"/>
</dbReference>
<dbReference type="Proteomes" id="UP001392437">
    <property type="component" value="Unassembled WGS sequence"/>
</dbReference>
<evidence type="ECO:0000256" key="3">
    <source>
        <dbReference type="PIRSR" id="PIRSR001221-1"/>
    </source>
</evidence>
<reference evidence="6 7" key="1">
    <citation type="submission" date="2023-01" db="EMBL/GenBank/DDBJ databases">
        <title>Analysis of 21 Apiospora genomes using comparative genomics revels a genus with tremendous synthesis potential of carbohydrate active enzymes and secondary metabolites.</title>
        <authorList>
            <person name="Sorensen T."/>
        </authorList>
    </citation>
    <scope>NUCLEOTIDE SEQUENCE [LARGE SCALE GENOMIC DNA]</scope>
    <source>
        <strain evidence="6 7">CBS 117206</strain>
    </source>
</reference>
<dbReference type="InterPro" id="IPR036928">
    <property type="entry name" value="AS_sf"/>
</dbReference>
<protein>
    <recommendedName>
        <fullName evidence="5">Amidase domain-containing protein</fullName>
    </recommendedName>
</protein>
<accession>A0AAW0Q5K3</accession>
<feature type="active site" description="Charge relay system" evidence="3">
    <location>
        <position position="136"/>
    </location>
</feature>
<feature type="active site" description="Charge relay system" evidence="3">
    <location>
        <position position="220"/>
    </location>
</feature>
<feature type="active site" description="Acyl-ester intermediate" evidence="3">
    <location>
        <position position="244"/>
    </location>
</feature>
<feature type="binding site" evidence="4">
    <location>
        <position position="194"/>
    </location>
    <ligand>
        <name>substrate</name>
    </ligand>
</feature>
<dbReference type="InterPro" id="IPR023631">
    <property type="entry name" value="Amidase_dom"/>
</dbReference>
<evidence type="ECO:0000256" key="1">
    <source>
        <dbReference type="ARBA" id="ARBA00009199"/>
    </source>
</evidence>
<dbReference type="EMBL" id="JAQQWP010000011">
    <property type="protein sequence ID" value="KAK8095826.1"/>
    <property type="molecule type" value="Genomic_DNA"/>
</dbReference>
<dbReference type="GO" id="GO:0016787">
    <property type="term" value="F:hydrolase activity"/>
    <property type="evidence" value="ECO:0007669"/>
    <property type="project" value="UniProtKB-KW"/>
</dbReference>
<evidence type="ECO:0000256" key="2">
    <source>
        <dbReference type="ARBA" id="ARBA00022801"/>
    </source>
</evidence>
<feature type="domain" description="Amidase" evidence="5">
    <location>
        <begin position="81"/>
        <end position="566"/>
    </location>
</feature>
<comment type="similarity">
    <text evidence="1">Belongs to the amidase family.</text>
</comment>
<dbReference type="PANTHER" id="PTHR46072:SF8">
    <property type="entry name" value="AMIDASE DOMAIN-CONTAINING PROTEIN"/>
    <property type="match status" value="1"/>
</dbReference>
<comment type="caution">
    <text evidence="6">The sequence shown here is derived from an EMBL/GenBank/DDBJ whole genome shotgun (WGS) entry which is preliminary data.</text>
</comment>
<keyword evidence="7" id="KW-1185">Reference proteome</keyword>
<dbReference type="Gene3D" id="3.90.1300.10">
    <property type="entry name" value="Amidase signature (AS) domain"/>
    <property type="match status" value="1"/>
</dbReference>
<dbReference type="PANTHER" id="PTHR46072">
    <property type="entry name" value="AMIDASE-RELATED-RELATED"/>
    <property type="match status" value="1"/>
</dbReference>
<evidence type="ECO:0000313" key="6">
    <source>
        <dbReference type="EMBL" id="KAK8095826.1"/>
    </source>
</evidence>
<dbReference type="AlphaFoldDB" id="A0AAW0Q5K3"/>
<evidence type="ECO:0000259" key="5">
    <source>
        <dbReference type="Pfam" id="PF01425"/>
    </source>
</evidence>
<keyword evidence="2" id="KW-0378">Hydrolase</keyword>
<evidence type="ECO:0000313" key="7">
    <source>
        <dbReference type="Proteomes" id="UP001392437"/>
    </source>
</evidence>
<feature type="binding site" evidence="4">
    <location>
        <begin position="241"/>
        <end position="244"/>
    </location>
    <ligand>
        <name>substrate</name>
    </ligand>
</feature>
<gene>
    <name evidence="6" type="ORF">PG999_013848</name>
</gene>
<proteinExistence type="inferred from homology"/>
<feature type="binding site" evidence="4">
    <location>
        <position position="220"/>
    </location>
    <ligand>
        <name>substrate</name>
    </ligand>
</feature>
<name>A0AAW0Q5K3_9PEZI</name>
<organism evidence="6 7">
    <name type="scientific">Apiospora kogelbergensis</name>
    <dbReference type="NCBI Taxonomy" id="1337665"/>
    <lineage>
        <taxon>Eukaryota</taxon>
        <taxon>Fungi</taxon>
        <taxon>Dikarya</taxon>
        <taxon>Ascomycota</taxon>
        <taxon>Pezizomycotina</taxon>
        <taxon>Sordariomycetes</taxon>
        <taxon>Xylariomycetidae</taxon>
        <taxon>Amphisphaeriales</taxon>
        <taxon>Apiosporaceae</taxon>
        <taxon>Apiospora</taxon>
    </lineage>
</organism>
<evidence type="ECO:0000256" key="4">
    <source>
        <dbReference type="PIRSR" id="PIRSR001221-2"/>
    </source>
</evidence>
<dbReference type="SUPFAM" id="SSF75304">
    <property type="entry name" value="Amidase signature (AS) enzymes"/>
    <property type="match status" value="1"/>
</dbReference>